<dbReference type="AlphaFoldDB" id="A0A7Z0EGL7"/>
<evidence type="ECO:0000313" key="3">
    <source>
        <dbReference type="Proteomes" id="UP000537260"/>
    </source>
</evidence>
<gene>
    <name evidence="2" type="ORF">HNR05_002986</name>
</gene>
<feature type="region of interest" description="Disordered" evidence="1">
    <location>
        <begin position="1"/>
        <end position="51"/>
    </location>
</feature>
<accession>A0A7Z0EGL7</accession>
<keyword evidence="3" id="KW-1185">Reference proteome</keyword>
<feature type="compositionally biased region" description="Basic and acidic residues" evidence="1">
    <location>
        <begin position="18"/>
        <end position="32"/>
    </location>
</feature>
<evidence type="ECO:0000313" key="2">
    <source>
        <dbReference type="EMBL" id="NYJ21195.1"/>
    </source>
</evidence>
<evidence type="ECO:0000256" key="1">
    <source>
        <dbReference type="SAM" id="MobiDB-lite"/>
    </source>
</evidence>
<feature type="compositionally biased region" description="Basic and acidic residues" evidence="1">
    <location>
        <begin position="39"/>
        <end position="51"/>
    </location>
</feature>
<organism evidence="2 3">
    <name type="scientific">Glaciibacter psychrotolerans</name>
    <dbReference type="NCBI Taxonomy" id="670054"/>
    <lineage>
        <taxon>Bacteria</taxon>
        <taxon>Bacillati</taxon>
        <taxon>Actinomycetota</taxon>
        <taxon>Actinomycetes</taxon>
        <taxon>Micrococcales</taxon>
        <taxon>Microbacteriaceae</taxon>
        <taxon>Glaciibacter</taxon>
    </lineage>
</organism>
<sequence>MIEPVEIPQADLETAHQGLDKLDQRKHDDRAAHQGLDTLDQRKLDARAPHR</sequence>
<name>A0A7Z0EGL7_9MICO</name>
<dbReference type="Proteomes" id="UP000537260">
    <property type="component" value="Unassembled WGS sequence"/>
</dbReference>
<comment type="caution">
    <text evidence="2">The sequence shown here is derived from an EMBL/GenBank/DDBJ whole genome shotgun (WGS) entry which is preliminary data.</text>
</comment>
<proteinExistence type="predicted"/>
<protein>
    <submittedName>
        <fullName evidence="2">Uncharacterized protein</fullName>
    </submittedName>
</protein>
<reference evidence="2 3" key="1">
    <citation type="submission" date="2020-07" db="EMBL/GenBank/DDBJ databases">
        <title>Sequencing the genomes of 1000 actinobacteria strains.</title>
        <authorList>
            <person name="Klenk H.-P."/>
        </authorList>
    </citation>
    <scope>NUCLEOTIDE SEQUENCE [LARGE SCALE GENOMIC DNA]</scope>
    <source>
        <strain evidence="2 3">LI1</strain>
    </source>
</reference>
<dbReference type="EMBL" id="JACCFM010000001">
    <property type="protein sequence ID" value="NYJ21195.1"/>
    <property type="molecule type" value="Genomic_DNA"/>
</dbReference>